<reference evidence="1" key="1">
    <citation type="submission" date="2022-03" db="EMBL/GenBank/DDBJ databases">
        <authorList>
            <person name="Lindestad O."/>
        </authorList>
    </citation>
    <scope>NUCLEOTIDE SEQUENCE</scope>
</reference>
<evidence type="ECO:0000313" key="1">
    <source>
        <dbReference type="EMBL" id="CAH2207808.1"/>
    </source>
</evidence>
<name>A0A8S4QHX7_9NEOP</name>
<keyword evidence="2" id="KW-1185">Reference proteome</keyword>
<gene>
    <name evidence="1" type="primary">jg22572</name>
    <name evidence="1" type="ORF">PAEG_LOCUS428</name>
</gene>
<sequence length="76" mass="8504">MLKAEKNWVNVAKYLETIIETIIQEKENEEKRKKKRIFSKSLSCFRPKGGYAVNEVKPVAGKSPAVPSADGCPPVQ</sequence>
<dbReference type="AlphaFoldDB" id="A0A8S4QHX7"/>
<organism evidence="1 2">
    <name type="scientific">Pararge aegeria aegeria</name>
    <dbReference type="NCBI Taxonomy" id="348720"/>
    <lineage>
        <taxon>Eukaryota</taxon>
        <taxon>Metazoa</taxon>
        <taxon>Ecdysozoa</taxon>
        <taxon>Arthropoda</taxon>
        <taxon>Hexapoda</taxon>
        <taxon>Insecta</taxon>
        <taxon>Pterygota</taxon>
        <taxon>Neoptera</taxon>
        <taxon>Endopterygota</taxon>
        <taxon>Lepidoptera</taxon>
        <taxon>Glossata</taxon>
        <taxon>Ditrysia</taxon>
        <taxon>Papilionoidea</taxon>
        <taxon>Nymphalidae</taxon>
        <taxon>Satyrinae</taxon>
        <taxon>Satyrini</taxon>
        <taxon>Parargina</taxon>
        <taxon>Pararge</taxon>
    </lineage>
</organism>
<comment type="caution">
    <text evidence="1">The sequence shown here is derived from an EMBL/GenBank/DDBJ whole genome shotgun (WGS) entry which is preliminary data.</text>
</comment>
<dbReference type="Proteomes" id="UP000838756">
    <property type="component" value="Unassembled WGS sequence"/>
</dbReference>
<evidence type="ECO:0000313" key="2">
    <source>
        <dbReference type="Proteomes" id="UP000838756"/>
    </source>
</evidence>
<accession>A0A8S4QHX7</accession>
<proteinExistence type="predicted"/>
<dbReference type="EMBL" id="CAKXAJ010001374">
    <property type="protein sequence ID" value="CAH2207808.1"/>
    <property type="molecule type" value="Genomic_DNA"/>
</dbReference>
<protein>
    <submittedName>
        <fullName evidence="1">Jg22572 protein</fullName>
    </submittedName>
</protein>